<dbReference type="Proteomes" id="UP001165302">
    <property type="component" value="Unassembled WGS sequence"/>
</dbReference>
<dbReference type="EMBL" id="JADEYP010000018">
    <property type="protein sequence ID" value="MCA5005607.1"/>
    <property type="molecule type" value="Genomic_DNA"/>
</dbReference>
<comment type="caution">
    <text evidence="1">The sequence shown here is derived from an EMBL/GenBank/DDBJ whole genome shotgun (WGS) entry which is preliminary data.</text>
</comment>
<dbReference type="RefSeq" id="WP_225553499.1">
    <property type="nucleotide sequence ID" value="NZ_JADEYP010000018.1"/>
</dbReference>
<evidence type="ECO:0000313" key="2">
    <source>
        <dbReference type="Proteomes" id="UP001165302"/>
    </source>
</evidence>
<proteinExistence type="predicted"/>
<evidence type="ECO:0000313" key="1">
    <source>
        <dbReference type="EMBL" id="MCA5005607.1"/>
    </source>
</evidence>
<keyword evidence="2" id="KW-1185">Reference proteome</keyword>
<reference evidence="1" key="1">
    <citation type="submission" date="2020-10" db="EMBL/GenBank/DDBJ databases">
        <authorList>
            <person name="Lu T."/>
            <person name="Wang Q."/>
            <person name="Han X."/>
        </authorList>
    </citation>
    <scope>NUCLEOTIDE SEQUENCE</scope>
    <source>
        <strain evidence="1">WQ 366</strain>
    </source>
</reference>
<sequence>MNIISLQRIIVFLLALLQFYSNQIYGQNKFVNFNSTQEKEYFNLADNNKNLLKLSLLADIDEITADKNISRIDSYINQLNWADADHAKPSKKLKTLFKNIHNTFLRIYDENANVYDMFENGKYNCVTASILYSYIFEYINIPYQIKEEPTHVYVVAYPSKHNIMIENYYSNGRCFCSKH</sequence>
<organism evidence="1 2">
    <name type="scientific">Sphingobacterium bovistauri</name>
    <dbReference type="NCBI Taxonomy" id="2781959"/>
    <lineage>
        <taxon>Bacteria</taxon>
        <taxon>Pseudomonadati</taxon>
        <taxon>Bacteroidota</taxon>
        <taxon>Sphingobacteriia</taxon>
        <taxon>Sphingobacteriales</taxon>
        <taxon>Sphingobacteriaceae</taxon>
        <taxon>Sphingobacterium</taxon>
    </lineage>
</organism>
<name>A0ABS7Z7T2_9SPHI</name>
<gene>
    <name evidence="1" type="ORF">IPZ78_10630</name>
</gene>
<evidence type="ECO:0008006" key="3">
    <source>
        <dbReference type="Google" id="ProtNLM"/>
    </source>
</evidence>
<protein>
    <recommendedName>
        <fullName evidence="3">Transglutaminase-like superfamily protein</fullName>
    </recommendedName>
</protein>
<accession>A0ABS7Z7T2</accession>